<comment type="similarity">
    <text evidence="4">Belongs to the L/F-transferase family.</text>
</comment>
<dbReference type="InterPro" id="IPR042203">
    <property type="entry name" value="Leu/Phe-tRNA_Trfase_C"/>
</dbReference>
<keyword evidence="3 4" id="KW-0012">Acyltransferase</keyword>
<dbReference type="Gene3D" id="3.40.630.70">
    <property type="entry name" value="Leucyl/phenylalanyl-tRNA-protein transferase, C-terminal domain"/>
    <property type="match status" value="1"/>
</dbReference>
<keyword evidence="2 4" id="KW-0808">Transferase</keyword>
<comment type="subcellular location">
    <subcellularLocation>
        <location evidence="4">Cytoplasm</location>
    </subcellularLocation>
</comment>
<sequence length="219" mass="24740">MTRPIAPGQAIPADLLLRAYATGVFPMAEDAEDEEVFWVRPEVRGVIPLDAFHVPKSLKKVIRQHRFEIAYDSDFEGVIDGCAEATGDRPSTWINRTIREAYGTLFRRGYCHTVEAWRDGRLVGGLYGVSLGAAFFGESMFARERDASKVCLWHLVERLKQQGFLLLDTQFTTEHLKRFGAIDVPRRAYERMLSEAISADADFNVPGERTTDQGPNDTR</sequence>
<dbReference type="EC" id="2.3.2.6" evidence="4"/>
<dbReference type="NCBIfam" id="TIGR00667">
    <property type="entry name" value="aat"/>
    <property type="match status" value="1"/>
</dbReference>
<dbReference type="InterPro" id="IPR004616">
    <property type="entry name" value="Leu/Phe-tRNA_Trfase"/>
</dbReference>
<accession>A0A2G1QRJ8</accession>
<dbReference type="FunFam" id="3.40.630.70:FF:000001">
    <property type="entry name" value="Leucyl/phenylalanyl-tRNA--protein transferase"/>
    <property type="match status" value="1"/>
</dbReference>
<dbReference type="GO" id="GO:0008914">
    <property type="term" value="F:leucyl-tRNA--protein transferase activity"/>
    <property type="evidence" value="ECO:0007669"/>
    <property type="project" value="UniProtKB-UniRule"/>
</dbReference>
<reference evidence="5 6" key="1">
    <citation type="submission" date="2017-10" db="EMBL/GenBank/DDBJ databases">
        <title>Sedimentibacterium mangrovi gen. nov., sp. nov., a novel member of family Phyllobacteriacea isolated from mangrove sediment.</title>
        <authorList>
            <person name="Liao H."/>
            <person name="Tian Y."/>
        </authorList>
    </citation>
    <scope>NUCLEOTIDE SEQUENCE [LARGE SCALE GENOMIC DNA]</scope>
    <source>
        <strain evidence="5 6">X9-2-2</strain>
    </source>
</reference>
<dbReference type="PANTHER" id="PTHR30098:SF2">
    <property type="entry name" value="LEUCYL_PHENYLALANYL-TRNA--PROTEIN TRANSFERASE"/>
    <property type="match status" value="1"/>
</dbReference>
<dbReference type="Pfam" id="PF03588">
    <property type="entry name" value="Leu_Phe_trans"/>
    <property type="match status" value="1"/>
</dbReference>
<evidence type="ECO:0000313" key="5">
    <source>
        <dbReference type="EMBL" id="PHP68080.1"/>
    </source>
</evidence>
<keyword evidence="1 4" id="KW-0963">Cytoplasm</keyword>
<dbReference type="RefSeq" id="WP_099304525.1">
    <property type="nucleotide sequence ID" value="NZ_PDVP01000002.1"/>
</dbReference>
<comment type="function">
    <text evidence="4">Functions in the N-end rule pathway of protein degradation where it conjugates Leu, Phe and, less efficiently, Met from aminoacyl-tRNAs to the N-termini of proteins containing an N-terminal arginine or lysine.</text>
</comment>
<dbReference type="GO" id="GO:0030163">
    <property type="term" value="P:protein catabolic process"/>
    <property type="evidence" value="ECO:0007669"/>
    <property type="project" value="UniProtKB-UniRule"/>
</dbReference>
<dbReference type="AlphaFoldDB" id="A0A2G1QRJ8"/>
<protein>
    <recommendedName>
        <fullName evidence="4">Leucyl/phenylalanyl-tRNA--protein transferase</fullName>
        <ecNumber evidence="4">2.3.2.6</ecNumber>
    </recommendedName>
    <alternativeName>
        <fullName evidence="4">L/F-transferase</fullName>
    </alternativeName>
    <alternativeName>
        <fullName evidence="4">Leucyltransferase</fullName>
    </alternativeName>
    <alternativeName>
        <fullName evidence="4">Phenyalanyltransferase</fullName>
    </alternativeName>
</protein>
<dbReference type="InterPro" id="IPR016181">
    <property type="entry name" value="Acyl_CoA_acyltransferase"/>
</dbReference>
<dbReference type="PANTHER" id="PTHR30098">
    <property type="entry name" value="LEUCYL/PHENYLALANYL-TRNA--PROTEIN TRANSFERASE"/>
    <property type="match status" value="1"/>
</dbReference>
<comment type="catalytic activity">
    <reaction evidence="4">
        <text>N-terminal L-lysyl-[protein] + L-leucyl-tRNA(Leu) = N-terminal L-leucyl-L-lysyl-[protein] + tRNA(Leu) + H(+)</text>
        <dbReference type="Rhea" id="RHEA:12340"/>
        <dbReference type="Rhea" id="RHEA-COMP:9613"/>
        <dbReference type="Rhea" id="RHEA-COMP:9622"/>
        <dbReference type="Rhea" id="RHEA-COMP:12670"/>
        <dbReference type="Rhea" id="RHEA-COMP:12671"/>
        <dbReference type="ChEBI" id="CHEBI:15378"/>
        <dbReference type="ChEBI" id="CHEBI:65249"/>
        <dbReference type="ChEBI" id="CHEBI:78442"/>
        <dbReference type="ChEBI" id="CHEBI:78494"/>
        <dbReference type="ChEBI" id="CHEBI:133043"/>
        <dbReference type="EC" id="2.3.2.6"/>
    </reaction>
</comment>
<evidence type="ECO:0000256" key="3">
    <source>
        <dbReference type="ARBA" id="ARBA00023315"/>
    </source>
</evidence>
<organism evidence="5 6">
    <name type="scientific">Zhengella mangrovi</name>
    <dbReference type="NCBI Taxonomy" id="1982044"/>
    <lineage>
        <taxon>Bacteria</taxon>
        <taxon>Pseudomonadati</taxon>
        <taxon>Pseudomonadota</taxon>
        <taxon>Alphaproteobacteria</taxon>
        <taxon>Hyphomicrobiales</taxon>
        <taxon>Notoacmeibacteraceae</taxon>
        <taxon>Zhengella</taxon>
    </lineage>
</organism>
<gene>
    <name evidence="4" type="primary">aat</name>
    <name evidence="5" type="ORF">CSC94_05310</name>
</gene>
<keyword evidence="6" id="KW-1185">Reference proteome</keyword>
<comment type="catalytic activity">
    <reaction evidence="4">
        <text>L-phenylalanyl-tRNA(Phe) + an N-terminal L-alpha-aminoacyl-[protein] = an N-terminal L-phenylalanyl-L-alpha-aminoacyl-[protein] + tRNA(Phe)</text>
        <dbReference type="Rhea" id="RHEA:43632"/>
        <dbReference type="Rhea" id="RHEA-COMP:9668"/>
        <dbReference type="Rhea" id="RHEA-COMP:9699"/>
        <dbReference type="Rhea" id="RHEA-COMP:10636"/>
        <dbReference type="Rhea" id="RHEA-COMP:10637"/>
        <dbReference type="ChEBI" id="CHEBI:78442"/>
        <dbReference type="ChEBI" id="CHEBI:78531"/>
        <dbReference type="ChEBI" id="CHEBI:78597"/>
        <dbReference type="ChEBI" id="CHEBI:83561"/>
        <dbReference type="EC" id="2.3.2.6"/>
    </reaction>
</comment>
<evidence type="ECO:0000256" key="2">
    <source>
        <dbReference type="ARBA" id="ARBA00022679"/>
    </source>
</evidence>
<dbReference type="GO" id="GO:0005737">
    <property type="term" value="C:cytoplasm"/>
    <property type="evidence" value="ECO:0007669"/>
    <property type="project" value="UniProtKB-SubCell"/>
</dbReference>
<dbReference type="OrthoDB" id="9790282at2"/>
<dbReference type="HAMAP" id="MF_00688">
    <property type="entry name" value="Leu_Phe_trans"/>
    <property type="match status" value="1"/>
</dbReference>
<comment type="caution">
    <text evidence="5">The sequence shown here is derived from an EMBL/GenBank/DDBJ whole genome shotgun (WGS) entry which is preliminary data.</text>
</comment>
<evidence type="ECO:0000256" key="4">
    <source>
        <dbReference type="HAMAP-Rule" id="MF_00688"/>
    </source>
</evidence>
<evidence type="ECO:0000313" key="6">
    <source>
        <dbReference type="Proteomes" id="UP000221168"/>
    </source>
</evidence>
<evidence type="ECO:0000256" key="1">
    <source>
        <dbReference type="ARBA" id="ARBA00022490"/>
    </source>
</evidence>
<dbReference type="Proteomes" id="UP000221168">
    <property type="component" value="Unassembled WGS sequence"/>
</dbReference>
<dbReference type="SUPFAM" id="SSF55729">
    <property type="entry name" value="Acyl-CoA N-acyltransferases (Nat)"/>
    <property type="match status" value="1"/>
</dbReference>
<proteinExistence type="inferred from homology"/>
<name>A0A2G1QRJ8_9HYPH</name>
<dbReference type="EMBL" id="PDVP01000002">
    <property type="protein sequence ID" value="PHP68080.1"/>
    <property type="molecule type" value="Genomic_DNA"/>
</dbReference>
<comment type="catalytic activity">
    <reaction evidence="4">
        <text>N-terminal L-arginyl-[protein] + L-leucyl-tRNA(Leu) = N-terminal L-leucyl-L-arginyl-[protein] + tRNA(Leu) + H(+)</text>
        <dbReference type="Rhea" id="RHEA:50416"/>
        <dbReference type="Rhea" id="RHEA-COMP:9613"/>
        <dbReference type="Rhea" id="RHEA-COMP:9622"/>
        <dbReference type="Rhea" id="RHEA-COMP:12672"/>
        <dbReference type="Rhea" id="RHEA-COMP:12673"/>
        <dbReference type="ChEBI" id="CHEBI:15378"/>
        <dbReference type="ChEBI" id="CHEBI:64719"/>
        <dbReference type="ChEBI" id="CHEBI:78442"/>
        <dbReference type="ChEBI" id="CHEBI:78494"/>
        <dbReference type="ChEBI" id="CHEBI:133044"/>
        <dbReference type="EC" id="2.3.2.6"/>
    </reaction>
</comment>